<dbReference type="EMBL" id="LR796695">
    <property type="protein sequence ID" value="CAB4159802.1"/>
    <property type="molecule type" value="Genomic_DNA"/>
</dbReference>
<dbReference type="Pfam" id="PF10711">
    <property type="entry name" value="DUF2513"/>
    <property type="match status" value="1"/>
</dbReference>
<evidence type="ECO:0008006" key="2">
    <source>
        <dbReference type="Google" id="ProtNLM"/>
    </source>
</evidence>
<gene>
    <name evidence="1" type="ORF">UFOVP726_30</name>
</gene>
<reference evidence="1" key="1">
    <citation type="submission" date="2020-04" db="EMBL/GenBank/DDBJ databases">
        <authorList>
            <person name="Chiriac C."/>
            <person name="Salcher M."/>
            <person name="Ghai R."/>
            <person name="Kavagutti S V."/>
        </authorList>
    </citation>
    <scope>NUCLEOTIDE SEQUENCE</scope>
</reference>
<accession>A0A6J5NM47</accession>
<sequence length="120" mass="13295">MKRDLDLCRAIMLRMEAHDHGFAPRDMTFDGYSDEAVGYHCLLLVQARLIEGTKDDGDTSESPTAIPTAITWLGHEFLSAAKDDTVWEKAKKHVIAPGAAVSFAVLLEWLKAEGLRRLGL</sequence>
<dbReference type="InterPro" id="IPR019650">
    <property type="entry name" value="DUF2513"/>
</dbReference>
<proteinExistence type="predicted"/>
<organism evidence="1">
    <name type="scientific">uncultured Caudovirales phage</name>
    <dbReference type="NCBI Taxonomy" id="2100421"/>
    <lineage>
        <taxon>Viruses</taxon>
        <taxon>Duplodnaviria</taxon>
        <taxon>Heunggongvirae</taxon>
        <taxon>Uroviricota</taxon>
        <taxon>Caudoviricetes</taxon>
        <taxon>Peduoviridae</taxon>
        <taxon>Maltschvirus</taxon>
        <taxon>Maltschvirus maltsch</taxon>
    </lineage>
</organism>
<evidence type="ECO:0000313" key="1">
    <source>
        <dbReference type="EMBL" id="CAB4159802.1"/>
    </source>
</evidence>
<protein>
    <recommendedName>
        <fullName evidence="2">DUF2513 domain-containing protein</fullName>
    </recommendedName>
</protein>
<name>A0A6J5NM47_9CAUD</name>